<dbReference type="InterPro" id="IPR036527">
    <property type="entry name" value="SCP2_sterol-bd_dom_sf"/>
</dbReference>
<accession>A0AAD5EH83</accession>
<evidence type="ECO:0000313" key="2">
    <source>
        <dbReference type="EMBL" id="KAI8582881.1"/>
    </source>
</evidence>
<reference evidence="2" key="1">
    <citation type="submission" date="2021-06" db="EMBL/GenBank/DDBJ databases">
        <authorList>
            <consortium name="DOE Joint Genome Institute"/>
            <person name="Mondo S.J."/>
            <person name="Amses K.R."/>
            <person name="Simmons D.R."/>
            <person name="Longcore J.E."/>
            <person name="Seto K."/>
            <person name="Alves G.H."/>
            <person name="Bonds A.E."/>
            <person name="Quandt C.A."/>
            <person name="Davis W.J."/>
            <person name="Chang Y."/>
            <person name="Letcher P.M."/>
            <person name="Powell M.J."/>
            <person name="Kuo A."/>
            <person name="Labutti K."/>
            <person name="Pangilinan J."/>
            <person name="Andreopoulos W."/>
            <person name="Tritt A."/>
            <person name="Riley R."/>
            <person name="Hundley H."/>
            <person name="Johnson J."/>
            <person name="Lipzen A."/>
            <person name="Barry K."/>
            <person name="Berbee M.L."/>
            <person name="Buchler N.E."/>
            <person name="Grigoriev I.V."/>
            <person name="Spatafora J.W."/>
            <person name="Stajich J.E."/>
            <person name="James T.Y."/>
        </authorList>
    </citation>
    <scope>NUCLEOTIDE SEQUENCE</scope>
    <source>
        <strain evidence="2">AG</strain>
    </source>
</reference>
<protein>
    <recommendedName>
        <fullName evidence="1">SCP2 domain-containing protein</fullName>
    </recommendedName>
</protein>
<feature type="domain" description="SCP2" evidence="1">
    <location>
        <begin position="55"/>
        <end position="150"/>
    </location>
</feature>
<proteinExistence type="predicted"/>
<dbReference type="Gene3D" id="3.30.1050.10">
    <property type="entry name" value="SCP2 sterol-binding domain"/>
    <property type="match status" value="1"/>
</dbReference>
<dbReference type="FunFam" id="3.30.1050.10:FF:000001">
    <property type="entry name" value="Putative Non-specific lipid-transfer protein"/>
    <property type="match status" value="1"/>
</dbReference>
<sequence>MSSHEPFWEPQLLKRAVLSDRSFSSTFTNMSDIKVPGFQSSEVFASIKSAFDALPADQKAKLLKQVNGIFEFVIKNDEGKEETFTVDLKKEGAVLKGKGPNKADAILSLKDADFIDLASGKLNGQKAFMSGKLKIRGQMMLATKLDTVFKQLAPAKAKL</sequence>
<reference evidence="2" key="2">
    <citation type="journal article" date="2022" name="Proc. Natl. Acad. Sci. U.S.A.">
        <title>Diploid-dominant life cycles characterize the early evolution of Fungi.</title>
        <authorList>
            <person name="Amses K.R."/>
            <person name="Simmons D.R."/>
            <person name="Longcore J.E."/>
            <person name="Mondo S.J."/>
            <person name="Seto K."/>
            <person name="Jeronimo G.H."/>
            <person name="Bonds A.E."/>
            <person name="Quandt C.A."/>
            <person name="Davis W.J."/>
            <person name="Chang Y."/>
            <person name="Federici B.A."/>
            <person name="Kuo A."/>
            <person name="LaButti K."/>
            <person name="Pangilinan J."/>
            <person name="Andreopoulos W."/>
            <person name="Tritt A."/>
            <person name="Riley R."/>
            <person name="Hundley H."/>
            <person name="Johnson J."/>
            <person name="Lipzen A."/>
            <person name="Barry K."/>
            <person name="Lang B.F."/>
            <person name="Cuomo C.A."/>
            <person name="Buchler N.E."/>
            <person name="Grigoriev I.V."/>
            <person name="Spatafora J.W."/>
            <person name="Stajich J.E."/>
            <person name="James T.Y."/>
        </authorList>
    </citation>
    <scope>NUCLEOTIDE SEQUENCE</scope>
    <source>
        <strain evidence="2">AG</strain>
    </source>
</reference>
<dbReference type="EMBL" id="MU620898">
    <property type="protein sequence ID" value="KAI8582881.1"/>
    <property type="molecule type" value="Genomic_DNA"/>
</dbReference>
<dbReference type="AlphaFoldDB" id="A0AAD5EH83"/>
<name>A0AAD5EH83_UMBRA</name>
<keyword evidence="3" id="KW-1185">Reference proteome</keyword>
<comment type="caution">
    <text evidence="2">The sequence shown here is derived from an EMBL/GenBank/DDBJ whole genome shotgun (WGS) entry which is preliminary data.</text>
</comment>
<dbReference type="PANTHER" id="PTHR10094">
    <property type="entry name" value="STEROL CARRIER PROTEIN 2 SCP-2 FAMILY PROTEIN"/>
    <property type="match status" value="1"/>
</dbReference>
<evidence type="ECO:0000259" key="1">
    <source>
        <dbReference type="Pfam" id="PF02036"/>
    </source>
</evidence>
<dbReference type="Pfam" id="PF02036">
    <property type="entry name" value="SCP2"/>
    <property type="match status" value="1"/>
</dbReference>
<dbReference type="InterPro" id="IPR003033">
    <property type="entry name" value="SCP2_sterol-bd_dom"/>
</dbReference>
<organism evidence="2 3">
    <name type="scientific">Umbelopsis ramanniana AG</name>
    <dbReference type="NCBI Taxonomy" id="1314678"/>
    <lineage>
        <taxon>Eukaryota</taxon>
        <taxon>Fungi</taxon>
        <taxon>Fungi incertae sedis</taxon>
        <taxon>Mucoromycota</taxon>
        <taxon>Mucoromycotina</taxon>
        <taxon>Umbelopsidomycetes</taxon>
        <taxon>Umbelopsidales</taxon>
        <taxon>Umbelopsidaceae</taxon>
        <taxon>Umbelopsis</taxon>
    </lineage>
</organism>
<evidence type="ECO:0000313" key="3">
    <source>
        <dbReference type="Proteomes" id="UP001206595"/>
    </source>
</evidence>
<gene>
    <name evidence="2" type="ORF">K450DRAFT_225283</name>
</gene>
<dbReference type="PANTHER" id="PTHR10094:SF25">
    <property type="entry name" value="SCP2 STEROL-BINDING DOMAIN-CONTAINING PROTEIN 1"/>
    <property type="match status" value="1"/>
</dbReference>
<dbReference type="GO" id="GO:0005829">
    <property type="term" value="C:cytosol"/>
    <property type="evidence" value="ECO:0007669"/>
    <property type="project" value="TreeGrafter"/>
</dbReference>
<dbReference type="Proteomes" id="UP001206595">
    <property type="component" value="Unassembled WGS sequence"/>
</dbReference>
<dbReference type="RefSeq" id="XP_051447885.1">
    <property type="nucleotide sequence ID" value="XM_051586349.1"/>
</dbReference>
<dbReference type="GeneID" id="75911697"/>
<dbReference type="SUPFAM" id="SSF55718">
    <property type="entry name" value="SCP-like"/>
    <property type="match status" value="1"/>
</dbReference>